<organism evidence="4">
    <name type="scientific">uncultured Nocardioidaceae bacterium</name>
    <dbReference type="NCBI Taxonomy" id="253824"/>
    <lineage>
        <taxon>Bacteria</taxon>
        <taxon>Bacillati</taxon>
        <taxon>Actinomycetota</taxon>
        <taxon>Actinomycetes</taxon>
        <taxon>Propionibacteriales</taxon>
        <taxon>Nocardioidaceae</taxon>
        <taxon>environmental samples</taxon>
    </lineage>
</organism>
<proteinExistence type="predicted"/>
<dbReference type="SUPFAM" id="SSF55729">
    <property type="entry name" value="Acyl-CoA N-acyltransferases (Nat)"/>
    <property type="match status" value="1"/>
</dbReference>
<dbReference type="InterPro" id="IPR000182">
    <property type="entry name" value="GNAT_dom"/>
</dbReference>
<dbReference type="Gene3D" id="3.40.630.30">
    <property type="match status" value="1"/>
</dbReference>
<keyword evidence="2" id="KW-0012">Acyltransferase</keyword>
<dbReference type="InterPro" id="IPR016181">
    <property type="entry name" value="Acyl_CoA_acyltransferase"/>
</dbReference>
<gene>
    <name evidence="4" type="ORF">AVDCRST_MAG47-2281</name>
</gene>
<evidence type="ECO:0000256" key="2">
    <source>
        <dbReference type="ARBA" id="ARBA00023315"/>
    </source>
</evidence>
<evidence type="ECO:0000256" key="1">
    <source>
        <dbReference type="ARBA" id="ARBA00022679"/>
    </source>
</evidence>
<evidence type="ECO:0000313" key="4">
    <source>
        <dbReference type="EMBL" id="CAA9382660.1"/>
    </source>
</evidence>
<accession>A0A6J4ND55</accession>
<dbReference type="AlphaFoldDB" id="A0A6J4ND55"/>
<keyword evidence="1" id="KW-0808">Transferase</keyword>
<dbReference type="EMBL" id="CADCUK010000151">
    <property type="protein sequence ID" value="CAA9382660.1"/>
    <property type="molecule type" value="Genomic_DNA"/>
</dbReference>
<dbReference type="Pfam" id="PF00583">
    <property type="entry name" value="Acetyltransf_1"/>
    <property type="match status" value="1"/>
</dbReference>
<protein>
    <recommendedName>
        <fullName evidence="3">N-acetyltransferase domain-containing protein</fullName>
    </recommendedName>
</protein>
<evidence type="ECO:0000259" key="3">
    <source>
        <dbReference type="PROSITE" id="PS51186"/>
    </source>
</evidence>
<feature type="domain" description="N-acetyltransferase" evidence="3">
    <location>
        <begin position="3"/>
        <end position="162"/>
    </location>
</feature>
<reference evidence="4" key="1">
    <citation type="submission" date="2020-02" db="EMBL/GenBank/DDBJ databases">
        <authorList>
            <person name="Meier V. D."/>
        </authorList>
    </citation>
    <scope>NUCLEOTIDE SEQUENCE</scope>
    <source>
        <strain evidence="4">AVDCRST_MAG47</strain>
    </source>
</reference>
<dbReference type="InterPro" id="IPR050832">
    <property type="entry name" value="Bact_Acetyltransf"/>
</dbReference>
<dbReference type="PANTHER" id="PTHR43877">
    <property type="entry name" value="AMINOALKYLPHOSPHONATE N-ACETYLTRANSFERASE-RELATED-RELATED"/>
    <property type="match status" value="1"/>
</dbReference>
<dbReference type="PROSITE" id="PS51186">
    <property type="entry name" value="GNAT"/>
    <property type="match status" value="1"/>
</dbReference>
<dbReference type="CDD" id="cd04301">
    <property type="entry name" value="NAT_SF"/>
    <property type="match status" value="1"/>
</dbReference>
<sequence length="204" mass="21472">MPVQVRDAIERDAAAVSALWSELVGLPGAETVGGEPPERLVEKAVVRYTADDSGRIVVAEVDGTVVGCGFMSIGVATPLDEGRVVHLSHVKVAAGYGRQGVGSALVEATLTWAEQHGLDSVVTSVPTHDREVNRFLARLGMTPAASLRAASVAALRVRLPHHPSAAARQSGRMGRSVGQVVAARRYQRRVSGRTRVAVADRAAD</sequence>
<name>A0A6J4ND55_9ACTN</name>
<dbReference type="GO" id="GO:0016747">
    <property type="term" value="F:acyltransferase activity, transferring groups other than amino-acyl groups"/>
    <property type="evidence" value="ECO:0007669"/>
    <property type="project" value="InterPro"/>
</dbReference>